<keyword evidence="4" id="KW-0472">Membrane</keyword>
<name>Q0FIB6_SALBH</name>
<dbReference type="Proteomes" id="UP000006230">
    <property type="component" value="Unassembled WGS sequence"/>
</dbReference>
<evidence type="ECO:0000313" key="6">
    <source>
        <dbReference type="Proteomes" id="UP000006230"/>
    </source>
</evidence>
<sequence length="90" mass="10232">MVLPLLPMILSSFNDISPPSLTEWRGFITTWYGFFWMPEEALRALDRGRFVSCFGNSLYVAAMTVPLSLLLRLAEGALLHTVLSRREQGR</sequence>
<evidence type="ECO:0000313" key="5">
    <source>
        <dbReference type="EMBL" id="EAU43900.1"/>
    </source>
</evidence>
<evidence type="ECO:0000256" key="4">
    <source>
        <dbReference type="ARBA" id="ARBA00023136"/>
    </source>
</evidence>
<proteinExistence type="predicted"/>
<dbReference type="EMBL" id="AATQ01000061">
    <property type="protein sequence ID" value="EAU43900.1"/>
    <property type="molecule type" value="Genomic_DNA"/>
</dbReference>
<dbReference type="InterPro" id="IPR035906">
    <property type="entry name" value="MetI-like_sf"/>
</dbReference>
<dbReference type="RefSeq" id="WP_007800120.1">
    <property type="nucleotide sequence ID" value="NZ_DS022276.1"/>
</dbReference>
<comment type="subcellular location">
    <subcellularLocation>
        <location evidence="1">Membrane</location>
        <topology evidence="1">Multi-pass membrane protein</topology>
    </subcellularLocation>
</comment>
<keyword evidence="3" id="KW-1133">Transmembrane helix</keyword>
<keyword evidence="2" id="KW-0812">Transmembrane</keyword>
<dbReference type="STRING" id="314265.R2601_23815"/>
<organism evidence="5 6">
    <name type="scientific">Salipiger bermudensis (strain DSM 26914 / JCM 13377 / KCTC 12554 / HTCC2601)</name>
    <name type="common">Pelagibaca bermudensis</name>
    <dbReference type="NCBI Taxonomy" id="314265"/>
    <lineage>
        <taxon>Bacteria</taxon>
        <taxon>Pseudomonadati</taxon>
        <taxon>Pseudomonadota</taxon>
        <taxon>Alphaproteobacteria</taxon>
        <taxon>Rhodobacterales</taxon>
        <taxon>Roseobacteraceae</taxon>
        <taxon>Salipiger</taxon>
    </lineage>
</organism>
<dbReference type="SUPFAM" id="SSF161098">
    <property type="entry name" value="MetI-like"/>
    <property type="match status" value="1"/>
</dbReference>
<evidence type="ECO:0000256" key="3">
    <source>
        <dbReference type="ARBA" id="ARBA00022989"/>
    </source>
</evidence>
<gene>
    <name evidence="5" type="ORF">R2601_23815</name>
</gene>
<comment type="caution">
    <text evidence="5">The sequence shown here is derived from an EMBL/GenBank/DDBJ whole genome shotgun (WGS) entry which is preliminary data.</text>
</comment>
<reference evidence="5 6" key="1">
    <citation type="journal article" date="2010" name="J. Bacteriol.">
        <title>Genome sequences of Pelagibaca bermudensis HTCC2601T and Maritimibacter alkaliphilus HTCC2654T, the type strains of two marine Roseobacter genera.</title>
        <authorList>
            <person name="Thrash J.C."/>
            <person name="Cho J.C."/>
            <person name="Ferriera S."/>
            <person name="Johnson J."/>
            <person name="Vergin K.L."/>
            <person name="Giovannoni S.J."/>
        </authorList>
    </citation>
    <scope>NUCLEOTIDE SEQUENCE [LARGE SCALE GENOMIC DNA]</scope>
    <source>
        <strain evidence="6">DSM 26914 / JCM 13377 / KCTC 12554 / HTCC2601</strain>
    </source>
</reference>
<evidence type="ECO:0000256" key="1">
    <source>
        <dbReference type="ARBA" id="ARBA00004141"/>
    </source>
</evidence>
<dbReference type="AlphaFoldDB" id="Q0FIB6"/>
<keyword evidence="6" id="KW-1185">Reference proteome</keyword>
<accession>Q0FIB6</accession>
<dbReference type="Gene3D" id="1.10.3720.10">
    <property type="entry name" value="MetI-like"/>
    <property type="match status" value="1"/>
</dbReference>
<dbReference type="GO" id="GO:0016020">
    <property type="term" value="C:membrane"/>
    <property type="evidence" value="ECO:0007669"/>
    <property type="project" value="UniProtKB-SubCell"/>
</dbReference>
<dbReference type="HOGENOM" id="CLU_2438161_0_0_5"/>
<evidence type="ECO:0000256" key="2">
    <source>
        <dbReference type="ARBA" id="ARBA00022692"/>
    </source>
</evidence>
<protein>
    <submittedName>
        <fullName evidence="5">Uncharacterized protein</fullName>
    </submittedName>
</protein>